<dbReference type="SUPFAM" id="SSF52172">
    <property type="entry name" value="CheY-like"/>
    <property type="match status" value="1"/>
</dbReference>
<dbReference type="GO" id="GO:0003677">
    <property type="term" value="F:DNA binding"/>
    <property type="evidence" value="ECO:0007669"/>
    <property type="project" value="UniProtKB-KW"/>
</dbReference>
<dbReference type="Proteomes" id="UP000199652">
    <property type="component" value="Unassembled WGS sequence"/>
</dbReference>
<dbReference type="RefSeq" id="WP_090245526.1">
    <property type="nucleotide sequence ID" value="NZ_FNOU01000013.1"/>
</dbReference>
<evidence type="ECO:0000313" key="7">
    <source>
        <dbReference type="Proteomes" id="UP000199652"/>
    </source>
</evidence>
<keyword evidence="6" id="KW-0238">DNA-binding</keyword>
<dbReference type="SMART" id="SM00850">
    <property type="entry name" value="LytTR"/>
    <property type="match status" value="1"/>
</dbReference>
<feature type="domain" description="Response regulatory" evidence="4">
    <location>
        <begin position="2"/>
        <end position="122"/>
    </location>
</feature>
<evidence type="ECO:0000256" key="2">
    <source>
        <dbReference type="ARBA" id="ARBA00024867"/>
    </source>
</evidence>
<dbReference type="GO" id="GO:0000156">
    <property type="term" value="F:phosphorelay response regulator activity"/>
    <property type="evidence" value="ECO:0007669"/>
    <property type="project" value="InterPro"/>
</dbReference>
<dbReference type="Gene3D" id="3.40.50.2300">
    <property type="match status" value="1"/>
</dbReference>
<feature type="modified residue" description="4-aspartylphosphate" evidence="3">
    <location>
        <position position="59"/>
    </location>
</feature>
<dbReference type="InterPro" id="IPR046947">
    <property type="entry name" value="LytR-like"/>
</dbReference>
<accession>A0A1H3GBL9</accession>
<dbReference type="PANTHER" id="PTHR37299">
    <property type="entry name" value="TRANSCRIPTIONAL REGULATOR-RELATED"/>
    <property type="match status" value="1"/>
</dbReference>
<gene>
    <name evidence="6" type="ORF">SAMN04488579_11348</name>
</gene>
<dbReference type="Gene3D" id="2.40.50.1020">
    <property type="entry name" value="LytTr DNA-binding domain"/>
    <property type="match status" value="1"/>
</dbReference>
<dbReference type="InterPro" id="IPR001789">
    <property type="entry name" value="Sig_transdc_resp-reg_receiver"/>
</dbReference>
<keyword evidence="3" id="KW-0597">Phosphoprotein</keyword>
<keyword evidence="7" id="KW-1185">Reference proteome</keyword>
<dbReference type="PROSITE" id="PS50110">
    <property type="entry name" value="RESPONSE_REGULATORY"/>
    <property type="match status" value="1"/>
</dbReference>
<dbReference type="PANTHER" id="PTHR37299:SF1">
    <property type="entry name" value="STAGE 0 SPORULATION PROTEIN A HOMOLOG"/>
    <property type="match status" value="1"/>
</dbReference>
<proteinExistence type="predicted"/>
<dbReference type="EMBL" id="FNOU01000013">
    <property type="protein sequence ID" value="SDY00440.1"/>
    <property type="molecule type" value="Genomic_DNA"/>
</dbReference>
<dbReference type="AlphaFoldDB" id="A0A1H3GBL9"/>
<dbReference type="PROSITE" id="PS50930">
    <property type="entry name" value="HTH_LYTTR"/>
    <property type="match status" value="1"/>
</dbReference>
<dbReference type="Pfam" id="PF04397">
    <property type="entry name" value="LytTR"/>
    <property type="match status" value="1"/>
</dbReference>
<feature type="domain" description="HTH LytTR-type" evidence="5">
    <location>
        <begin position="132"/>
        <end position="197"/>
    </location>
</feature>
<dbReference type="OrthoDB" id="9788600at2"/>
<evidence type="ECO:0000313" key="6">
    <source>
        <dbReference type="EMBL" id="SDY00440.1"/>
    </source>
</evidence>
<dbReference type="SMART" id="SM00448">
    <property type="entry name" value="REC"/>
    <property type="match status" value="1"/>
</dbReference>
<organism evidence="6 7">
    <name type="scientific">Eubacterium barkeri</name>
    <name type="common">Clostridium barkeri</name>
    <dbReference type="NCBI Taxonomy" id="1528"/>
    <lineage>
        <taxon>Bacteria</taxon>
        <taxon>Bacillati</taxon>
        <taxon>Bacillota</taxon>
        <taxon>Clostridia</taxon>
        <taxon>Eubacteriales</taxon>
        <taxon>Eubacteriaceae</taxon>
        <taxon>Eubacterium</taxon>
    </lineage>
</organism>
<sequence>MNIVICDDDANIIATLKSRILPLLDTLYPNHHLLDFSSGNDLLVWYTQNQEDIDILYIDIEMPGHTGLSVVKKLRQSGSSCIVIFVSSYESYVFSALDYSILHYLLKPLDPEKIDAVTKRALDTYKADHQDIEVISQGKHILLSVSSIIYVESKLRKVFIHTTAGSYPVNMKIGQLEEQLSPYSFVRTHKSYLVNLAMVIGYEGCTFLLSHGYHAEIGHARRSDIIDSYNAYLRKKLI</sequence>
<protein>
    <recommendedName>
        <fullName evidence="1">Stage 0 sporulation protein A homolog</fullName>
    </recommendedName>
</protein>
<dbReference type="InterPro" id="IPR011006">
    <property type="entry name" value="CheY-like_superfamily"/>
</dbReference>
<evidence type="ECO:0000259" key="4">
    <source>
        <dbReference type="PROSITE" id="PS50110"/>
    </source>
</evidence>
<comment type="function">
    <text evidence="2">May play the central regulatory role in sporulation. It may be an element of the effector pathway responsible for the activation of sporulation genes in response to nutritional stress. Spo0A may act in concert with spo0H (a sigma factor) to control the expression of some genes that are critical to the sporulation process.</text>
</comment>
<evidence type="ECO:0000256" key="1">
    <source>
        <dbReference type="ARBA" id="ARBA00018672"/>
    </source>
</evidence>
<dbReference type="STRING" id="1528.SAMN04488579_11348"/>
<reference evidence="7" key="1">
    <citation type="submission" date="2016-10" db="EMBL/GenBank/DDBJ databases">
        <authorList>
            <person name="Varghese N."/>
            <person name="Submissions S."/>
        </authorList>
    </citation>
    <scope>NUCLEOTIDE SEQUENCE [LARGE SCALE GENOMIC DNA]</scope>
    <source>
        <strain evidence="7">VPI 5359</strain>
    </source>
</reference>
<evidence type="ECO:0000259" key="5">
    <source>
        <dbReference type="PROSITE" id="PS50930"/>
    </source>
</evidence>
<dbReference type="Pfam" id="PF00072">
    <property type="entry name" value="Response_reg"/>
    <property type="match status" value="1"/>
</dbReference>
<evidence type="ECO:0000256" key="3">
    <source>
        <dbReference type="PROSITE-ProRule" id="PRU00169"/>
    </source>
</evidence>
<name>A0A1H3GBL9_EUBBA</name>
<dbReference type="InterPro" id="IPR007492">
    <property type="entry name" value="LytTR_DNA-bd_dom"/>
</dbReference>